<reference evidence="1" key="1">
    <citation type="submission" date="2019-02" db="EMBL/GenBank/DDBJ databases">
        <authorList>
            <person name="Gruber-Vodicka R. H."/>
            <person name="Seah K. B. B."/>
        </authorList>
    </citation>
    <scope>NUCLEOTIDE SEQUENCE</scope>
    <source>
        <strain evidence="1">BECK_M6</strain>
    </source>
</reference>
<dbReference type="AlphaFoldDB" id="A0A450U7W5"/>
<name>A0A450U7W5_9GAMM</name>
<dbReference type="EMBL" id="CAADFH010000003">
    <property type="protein sequence ID" value="VFJ88005.1"/>
    <property type="molecule type" value="Genomic_DNA"/>
</dbReference>
<evidence type="ECO:0000313" key="1">
    <source>
        <dbReference type="EMBL" id="VFJ88005.1"/>
    </source>
</evidence>
<gene>
    <name evidence="1" type="ORF">BECKLFY1418A_GA0070994_100312</name>
</gene>
<protein>
    <submittedName>
        <fullName evidence="1">Uncharacterized protein</fullName>
    </submittedName>
</protein>
<organism evidence="1">
    <name type="scientific">Candidatus Kentrum sp. LFY</name>
    <dbReference type="NCBI Taxonomy" id="2126342"/>
    <lineage>
        <taxon>Bacteria</taxon>
        <taxon>Pseudomonadati</taxon>
        <taxon>Pseudomonadota</taxon>
        <taxon>Gammaproteobacteria</taxon>
        <taxon>Candidatus Kentrum</taxon>
    </lineage>
</organism>
<proteinExistence type="predicted"/>
<accession>A0A450U7W5</accession>
<sequence length="60" mass="6988">MLAHHEQKFDASRKRRITTYLCDGKRLAKLRLKPTRHDPALVKQNKRFVKIDSSAKLSGK</sequence>